<dbReference type="CDD" id="cd07377">
    <property type="entry name" value="WHTH_GntR"/>
    <property type="match status" value="1"/>
</dbReference>
<evidence type="ECO:0000313" key="6">
    <source>
        <dbReference type="Proteomes" id="UP001571476"/>
    </source>
</evidence>
<dbReference type="PANTHER" id="PTHR43537:SF5">
    <property type="entry name" value="UXU OPERON TRANSCRIPTIONAL REGULATOR"/>
    <property type="match status" value="1"/>
</dbReference>
<name>A0ABV4SM19_9ACTN</name>
<reference evidence="5 6" key="1">
    <citation type="submission" date="2024-08" db="EMBL/GenBank/DDBJ databases">
        <title>Genome sequence of Streptomyces aureus CACIA-1.46HGO.</title>
        <authorList>
            <person name="Evangelista-Martinez Z."/>
        </authorList>
    </citation>
    <scope>NUCLEOTIDE SEQUENCE [LARGE SCALE GENOMIC DNA]</scope>
    <source>
        <strain evidence="5 6">CACIA-1.46HGO</strain>
    </source>
</reference>
<dbReference type="SUPFAM" id="SSF48008">
    <property type="entry name" value="GntR ligand-binding domain-like"/>
    <property type="match status" value="1"/>
</dbReference>
<dbReference type="PROSITE" id="PS50949">
    <property type="entry name" value="HTH_GNTR"/>
    <property type="match status" value="1"/>
</dbReference>
<dbReference type="InterPro" id="IPR008920">
    <property type="entry name" value="TF_FadR/GntR_C"/>
</dbReference>
<dbReference type="InterPro" id="IPR036388">
    <property type="entry name" value="WH-like_DNA-bd_sf"/>
</dbReference>
<dbReference type="Gene3D" id="1.20.120.530">
    <property type="entry name" value="GntR ligand-binding domain-like"/>
    <property type="match status" value="1"/>
</dbReference>
<dbReference type="Gene3D" id="1.10.10.10">
    <property type="entry name" value="Winged helix-like DNA-binding domain superfamily/Winged helix DNA-binding domain"/>
    <property type="match status" value="1"/>
</dbReference>
<protein>
    <submittedName>
        <fullName evidence="5">FadR/GntR family transcriptional regulator</fullName>
    </submittedName>
</protein>
<dbReference type="InterPro" id="IPR036390">
    <property type="entry name" value="WH_DNA-bd_sf"/>
</dbReference>
<dbReference type="InterPro" id="IPR000524">
    <property type="entry name" value="Tscrpt_reg_HTH_GntR"/>
</dbReference>
<dbReference type="PANTHER" id="PTHR43537">
    <property type="entry name" value="TRANSCRIPTIONAL REGULATOR, GNTR FAMILY"/>
    <property type="match status" value="1"/>
</dbReference>
<keyword evidence="2" id="KW-0238">DNA-binding</keyword>
<proteinExistence type="predicted"/>
<dbReference type="PRINTS" id="PR00035">
    <property type="entry name" value="HTHGNTR"/>
</dbReference>
<gene>
    <name evidence="5" type="ORF">ACEG43_25640</name>
</gene>
<dbReference type="Pfam" id="PF00392">
    <property type="entry name" value="GntR"/>
    <property type="match status" value="1"/>
</dbReference>
<keyword evidence="1" id="KW-0805">Transcription regulation</keyword>
<evidence type="ECO:0000259" key="4">
    <source>
        <dbReference type="PROSITE" id="PS50949"/>
    </source>
</evidence>
<dbReference type="SMART" id="SM00895">
    <property type="entry name" value="FCD"/>
    <property type="match status" value="1"/>
</dbReference>
<dbReference type="SMART" id="SM00345">
    <property type="entry name" value="HTH_GNTR"/>
    <property type="match status" value="1"/>
</dbReference>
<feature type="domain" description="HTH gntR-type" evidence="4">
    <location>
        <begin position="17"/>
        <end position="87"/>
    </location>
</feature>
<comment type="caution">
    <text evidence="5">The sequence shown here is derived from an EMBL/GenBank/DDBJ whole genome shotgun (WGS) entry which is preliminary data.</text>
</comment>
<dbReference type="Proteomes" id="UP001571476">
    <property type="component" value="Unassembled WGS sequence"/>
</dbReference>
<keyword evidence="6" id="KW-1185">Reference proteome</keyword>
<organism evidence="5 6">
    <name type="scientific">Streptomyces aureus</name>
    <dbReference type="NCBI Taxonomy" id="193461"/>
    <lineage>
        <taxon>Bacteria</taxon>
        <taxon>Bacillati</taxon>
        <taxon>Actinomycetota</taxon>
        <taxon>Actinomycetes</taxon>
        <taxon>Kitasatosporales</taxon>
        <taxon>Streptomycetaceae</taxon>
        <taxon>Streptomyces</taxon>
    </lineage>
</organism>
<dbReference type="SUPFAM" id="SSF46785">
    <property type="entry name" value="Winged helix' DNA-binding domain"/>
    <property type="match status" value="1"/>
</dbReference>
<accession>A0ABV4SM19</accession>
<dbReference type="Pfam" id="PF07729">
    <property type="entry name" value="FCD"/>
    <property type="match status" value="1"/>
</dbReference>
<sequence length="250" mass="27736">MERTATLVVMDRGVTSTALPEGVAEYLRNLIHRGGLAPGDRLPPERELAQQLGVARLSLRAAIKILQDGGYIEVRRGQKGGAFVTELSKPFAEWRAKMQEHVQEIDDITEFRIALESHAASLAADRRTRADLTALRGAVADIAKSDGRGAFRSADSRFHDRNAHAARNARLESSIHAVRGELFSPHDLLDYAEPIQESRHDHQAIYDAIRDRRADRAAELMREHILRTREQLRVIVFGASGAGPRQTGGQ</sequence>
<evidence type="ECO:0000256" key="3">
    <source>
        <dbReference type="ARBA" id="ARBA00023163"/>
    </source>
</evidence>
<dbReference type="RefSeq" id="WP_372564301.1">
    <property type="nucleotide sequence ID" value="NZ_JBGOSP010000013.1"/>
</dbReference>
<keyword evidence="3" id="KW-0804">Transcription</keyword>
<dbReference type="InterPro" id="IPR011711">
    <property type="entry name" value="GntR_C"/>
</dbReference>
<evidence type="ECO:0000256" key="2">
    <source>
        <dbReference type="ARBA" id="ARBA00023125"/>
    </source>
</evidence>
<evidence type="ECO:0000313" key="5">
    <source>
        <dbReference type="EMBL" id="MFA3839515.1"/>
    </source>
</evidence>
<dbReference type="EMBL" id="JBGOSP010000013">
    <property type="protein sequence ID" value="MFA3839515.1"/>
    <property type="molecule type" value="Genomic_DNA"/>
</dbReference>
<evidence type="ECO:0000256" key="1">
    <source>
        <dbReference type="ARBA" id="ARBA00023015"/>
    </source>
</evidence>